<evidence type="ECO:0000313" key="3">
    <source>
        <dbReference type="Proteomes" id="UP000192796"/>
    </source>
</evidence>
<keyword evidence="3" id="KW-1185">Reference proteome</keyword>
<keyword evidence="1" id="KW-0732">Signal</keyword>
<proteinExistence type="predicted"/>
<reference evidence="2 3" key="1">
    <citation type="submission" date="2016-03" db="EMBL/GenBank/DDBJ databases">
        <title>Niastella vici sp. nov., isolated from farmland soil.</title>
        <authorList>
            <person name="Chen L."/>
            <person name="Wang D."/>
            <person name="Yang S."/>
            <person name="Wang G."/>
        </authorList>
    </citation>
    <scope>NUCLEOTIDE SEQUENCE [LARGE SCALE GENOMIC DNA]</scope>
    <source>
        <strain evidence="2 3">DJ57</strain>
    </source>
</reference>
<dbReference type="RefSeq" id="WP_081155303.1">
    <property type="nucleotide sequence ID" value="NZ_LVYD01000102.1"/>
</dbReference>
<evidence type="ECO:0008006" key="4">
    <source>
        <dbReference type="Google" id="ProtNLM"/>
    </source>
</evidence>
<name>A0A1V9FIQ3_9BACT</name>
<dbReference type="OrthoDB" id="946740at2"/>
<feature type="signal peptide" evidence="1">
    <location>
        <begin position="1"/>
        <end position="20"/>
    </location>
</feature>
<feature type="chain" id="PRO_5010733466" description="DUF4468 domain-containing protein" evidence="1">
    <location>
        <begin position="21"/>
        <end position="191"/>
    </location>
</feature>
<dbReference type="EMBL" id="LVYD01000102">
    <property type="protein sequence ID" value="OQP58157.1"/>
    <property type="molecule type" value="Genomic_DNA"/>
</dbReference>
<dbReference type="Proteomes" id="UP000192796">
    <property type="component" value="Unassembled WGS sequence"/>
</dbReference>
<sequence>MRRIIIALSFVVVAVAAVNAQSGVYRTLEDFENNRLSYATNDGMNENKIRFNEFLSKPYIVVKQNGEKIHVFKDEIYAYKNKGNIVRTWNFTQYCFLEKGPIWIYYKDVYASQPKGMQRVRKYFYSTYGKGEILPLTLHNLKKSFPVNDLLHIYLDAQFRNDADLARYDNYANKFKVNHLLEKAGMGLSKR</sequence>
<evidence type="ECO:0000313" key="2">
    <source>
        <dbReference type="EMBL" id="OQP58157.1"/>
    </source>
</evidence>
<comment type="caution">
    <text evidence="2">The sequence shown here is derived from an EMBL/GenBank/DDBJ whole genome shotgun (WGS) entry which is preliminary data.</text>
</comment>
<evidence type="ECO:0000256" key="1">
    <source>
        <dbReference type="SAM" id="SignalP"/>
    </source>
</evidence>
<protein>
    <recommendedName>
        <fullName evidence="4">DUF4468 domain-containing protein</fullName>
    </recommendedName>
</protein>
<organism evidence="2 3">
    <name type="scientific">Niastella vici</name>
    <dbReference type="NCBI Taxonomy" id="1703345"/>
    <lineage>
        <taxon>Bacteria</taxon>
        <taxon>Pseudomonadati</taxon>
        <taxon>Bacteroidota</taxon>
        <taxon>Chitinophagia</taxon>
        <taxon>Chitinophagales</taxon>
        <taxon>Chitinophagaceae</taxon>
        <taxon>Niastella</taxon>
    </lineage>
</organism>
<gene>
    <name evidence="2" type="ORF">A3860_07465</name>
</gene>
<dbReference type="AlphaFoldDB" id="A0A1V9FIQ3"/>
<accession>A0A1V9FIQ3</accession>